<evidence type="ECO:0000313" key="1">
    <source>
        <dbReference type="EMBL" id="RKG30268.1"/>
    </source>
</evidence>
<dbReference type="AlphaFoldDB" id="A0A3A8E812"/>
<dbReference type="Proteomes" id="UP000282388">
    <property type="component" value="Unassembled WGS sequence"/>
</dbReference>
<sequence>MIIKEIGAGWKNSSNHGHNFLIAVHKMLKNVILEIIAGSSAIFCAESCDIGEIAETVKNKNRMLSFCIFLPKKQSG</sequence>
<organism evidence="1 2">
    <name type="scientific">Acinetobacter tianfuensis</name>
    <dbReference type="NCBI Taxonomy" id="2419603"/>
    <lineage>
        <taxon>Bacteria</taxon>
        <taxon>Pseudomonadati</taxon>
        <taxon>Pseudomonadota</taxon>
        <taxon>Gammaproteobacteria</taxon>
        <taxon>Moraxellales</taxon>
        <taxon>Moraxellaceae</taxon>
        <taxon>Acinetobacter</taxon>
    </lineage>
</organism>
<proteinExistence type="predicted"/>
<dbReference type="EMBL" id="RAXV01000026">
    <property type="protein sequence ID" value="RKG30268.1"/>
    <property type="molecule type" value="Genomic_DNA"/>
</dbReference>
<name>A0A3A8E812_9GAMM</name>
<gene>
    <name evidence="1" type="ORF">D7V32_11970</name>
</gene>
<reference evidence="1 2" key="1">
    <citation type="submission" date="2018-09" db="EMBL/GenBank/DDBJ databases">
        <title>The draft genome of Acinetobacter spp. strains.</title>
        <authorList>
            <person name="Qin J."/>
            <person name="Feng Y."/>
            <person name="Zong Z."/>
        </authorList>
    </citation>
    <scope>NUCLEOTIDE SEQUENCE [LARGE SCALE GENOMIC DNA]</scope>
    <source>
        <strain evidence="1 2">WCHAc060012</strain>
    </source>
</reference>
<evidence type="ECO:0000313" key="2">
    <source>
        <dbReference type="Proteomes" id="UP000282388"/>
    </source>
</evidence>
<keyword evidence="2" id="KW-1185">Reference proteome</keyword>
<dbReference type="RefSeq" id="WP_120403087.1">
    <property type="nucleotide sequence ID" value="NZ_RAXV01000026.1"/>
</dbReference>
<protein>
    <submittedName>
        <fullName evidence="1">Uncharacterized protein</fullName>
    </submittedName>
</protein>
<comment type="caution">
    <text evidence="1">The sequence shown here is derived from an EMBL/GenBank/DDBJ whole genome shotgun (WGS) entry which is preliminary data.</text>
</comment>
<accession>A0A3A8E812</accession>